<dbReference type="STRING" id="6832.A0A553NCZ2"/>
<dbReference type="AlphaFoldDB" id="A0A553NCZ2"/>
<comment type="caution">
    <text evidence="8">The sequence shown here is derived from an EMBL/GenBank/DDBJ whole genome shotgun (WGS) entry which is preliminary data.</text>
</comment>
<dbReference type="EMBL" id="VCGU01000458">
    <property type="protein sequence ID" value="TRY63278.1"/>
    <property type="molecule type" value="Genomic_DNA"/>
</dbReference>
<feature type="compositionally biased region" description="Basic and acidic residues" evidence="5">
    <location>
        <begin position="1"/>
        <end position="19"/>
    </location>
</feature>
<evidence type="ECO:0000259" key="7">
    <source>
        <dbReference type="Pfam" id="PF01490"/>
    </source>
</evidence>
<evidence type="ECO:0000256" key="3">
    <source>
        <dbReference type="ARBA" id="ARBA00022989"/>
    </source>
</evidence>
<feature type="transmembrane region" description="Helical" evidence="6">
    <location>
        <begin position="456"/>
        <end position="480"/>
    </location>
</feature>
<dbReference type="Proteomes" id="UP000318571">
    <property type="component" value="Chromosome 10"/>
</dbReference>
<sequence>MGTRHQDICSRLQHDEGTRTIRASPHITYEPPTFEASPLPHSPLMTSDRLPLFDTDSGFEHEPPFLGQGQAGGGAHLSVVGQGTQDSDSWHSGIDDEANQPDPDMQFIMNLPPNTYNPNGTNTFYTVFLIVNAALGAGLLNFPKAFDDAGGVGVAISVQALLMFFIVLALLILAFTADQNLANTIQEAMESAAGVWGRRVTSLIVVLYTFGTTITFIIIIGDQFDRGFASMVGPDFCHYWYMDRRFTMTFSSVLLILPLCYSKRIDFLRIPSTVGVIAILYIVGLIVYEYFFGDFVPGPIKTSPSQWTDVFLVVPDICFGYQCHVSVIPIYSCMKHRTLKQFSIASTVAIIICAFCYTVAATFGYLTFGSLVDDDILMSYSASRPEVFVAVLAMALKTYTTYPILLFCGREAINSLVSDFYRLTERQEVILRVSVVSVWFLLSLVLAVVIPNIGDIIKILGSLAAVFIFTLPGLGLLQYAHRSDPSCFLFRTKVFLVTSFVFSFLGAFIFGVVLTQGIQYNIMDTGLGPKPLCV</sequence>
<feature type="transmembrane region" description="Helical" evidence="6">
    <location>
        <begin position="311"/>
        <end position="332"/>
    </location>
</feature>
<feature type="transmembrane region" description="Helical" evidence="6">
    <location>
        <begin position="492"/>
        <end position="514"/>
    </location>
</feature>
<accession>A0A553NCZ2</accession>
<feature type="transmembrane region" description="Helical" evidence="6">
    <location>
        <begin position="429"/>
        <end position="450"/>
    </location>
</feature>
<evidence type="ECO:0000313" key="8">
    <source>
        <dbReference type="EMBL" id="TRY63278.1"/>
    </source>
</evidence>
<keyword evidence="2 6" id="KW-0812">Transmembrane</keyword>
<reference evidence="8 9" key="1">
    <citation type="journal article" date="2018" name="Nat. Ecol. Evol.">
        <title>Genomic signatures of mitonuclear coevolution across populations of Tigriopus californicus.</title>
        <authorList>
            <person name="Barreto F.S."/>
            <person name="Watson E.T."/>
            <person name="Lima T.G."/>
            <person name="Willett C.S."/>
            <person name="Edmands S."/>
            <person name="Li W."/>
            <person name="Burton R.S."/>
        </authorList>
    </citation>
    <scope>NUCLEOTIDE SEQUENCE [LARGE SCALE GENOMIC DNA]</scope>
    <source>
        <strain evidence="8 9">San Diego</strain>
    </source>
</reference>
<dbReference type="PANTHER" id="PTHR22950">
    <property type="entry name" value="AMINO ACID TRANSPORTER"/>
    <property type="match status" value="1"/>
</dbReference>
<feature type="region of interest" description="Disordered" evidence="5">
    <location>
        <begin position="66"/>
        <end position="102"/>
    </location>
</feature>
<keyword evidence="3 6" id="KW-1133">Transmembrane helix</keyword>
<dbReference type="GO" id="GO:0015179">
    <property type="term" value="F:L-amino acid transmembrane transporter activity"/>
    <property type="evidence" value="ECO:0007669"/>
    <property type="project" value="TreeGrafter"/>
</dbReference>
<feature type="transmembrane region" description="Helical" evidence="6">
    <location>
        <begin position="273"/>
        <end position="291"/>
    </location>
</feature>
<feature type="transmembrane region" description="Helical" evidence="6">
    <location>
        <begin position="241"/>
        <end position="261"/>
    </location>
</feature>
<feature type="transmembrane region" description="Helical" evidence="6">
    <location>
        <begin position="154"/>
        <end position="175"/>
    </location>
</feature>
<name>A0A553NCZ2_TIGCA</name>
<dbReference type="OrthoDB" id="438545at2759"/>
<evidence type="ECO:0000256" key="2">
    <source>
        <dbReference type="ARBA" id="ARBA00022692"/>
    </source>
</evidence>
<dbReference type="Pfam" id="PF01490">
    <property type="entry name" value="Aa_trans"/>
    <property type="match status" value="1"/>
</dbReference>
<keyword evidence="4 6" id="KW-0472">Membrane</keyword>
<dbReference type="GO" id="GO:0016020">
    <property type="term" value="C:membrane"/>
    <property type="evidence" value="ECO:0007669"/>
    <property type="project" value="UniProtKB-SubCell"/>
</dbReference>
<feature type="transmembrane region" description="Helical" evidence="6">
    <location>
        <begin position="124"/>
        <end position="142"/>
    </location>
</feature>
<dbReference type="PANTHER" id="PTHR22950:SF652">
    <property type="entry name" value="TRANSMEMBRANE AMINO ACID TRANSPORTER FAMILY PROTEIN"/>
    <property type="match status" value="1"/>
</dbReference>
<evidence type="ECO:0000256" key="6">
    <source>
        <dbReference type="SAM" id="Phobius"/>
    </source>
</evidence>
<evidence type="ECO:0000256" key="4">
    <source>
        <dbReference type="ARBA" id="ARBA00023136"/>
    </source>
</evidence>
<keyword evidence="9" id="KW-1185">Reference proteome</keyword>
<evidence type="ECO:0000256" key="5">
    <source>
        <dbReference type="SAM" id="MobiDB-lite"/>
    </source>
</evidence>
<protein>
    <recommendedName>
        <fullName evidence="7">Amino acid transporter transmembrane domain-containing protein</fullName>
    </recommendedName>
</protein>
<evidence type="ECO:0000313" key="9">
    <source>
        <dbReference type="Proteomes" id="UP000318571"/>
    </source>
</evidence>
<feature type="transmembrane region" description="Helical" evidence="6">
    <location>
        <begin position="196"/>
        <end position="221"/>
    </location>
</feature>
<comment type="subcellular location">
    <subcellularLocation>
        <location evidence="1">Membrane</location>
        <topology evidence="1">Multi-pass membrane protein</topology>
    </subcellularLocation>
</comment>
<gene>
    <name evidence="8" type="ORF">TCAL_04653</name>
</gene>
<feature type="region of interest" description="Disordered" evidence="5">
    <location>
        <begin position="1"/>
        <end position="23"/>
    </location>
</feature>
<feature type="transmembrane region" description="Helical" evidence="6">
    <location>
        <begin position="344"/>
        <end position="367"/>
    </location>
</feature>
<evidence type="ECO:0000256" key="1">
    <source>
        <dbReference type="ARBA" id="ARBA00004141"/>
    </source>
</evidence>
<feature type="domain" description="Amino acid transporter transmembrane" evidence="7">
    <location>
        <begin position="121"/>
        <end position="512"/>
    </location>
</feature>
<organism evidence="8 9">
    <name type="scientific">Tigriopus californicus</name>
    <name type="common">Marine copepod</name>
    <dbReference type="NCBI Taxonomy" id="6832"/>
    <lineage>
        <taxon>Eukaryota</taxon>
        <taxon>Metazoa</taxon>
        <taxon>Ecdysozoa</taxon>
        <taxon>Arthropoda</taxon>
        <taxon>Crustacea</taxon>
        <taxon>Multicrustacea</taxon>
        <taxon>Hexanauplia</taxon>
        <taxon>Copepoda</taxon>
        <taxon>Harpacticoida</taxon>
        <taxon>Harpacticidae</taxon>
        <taxon>Tigriopus</taxon>
    </lineage>
</organism>
<proteinExistence type="predicted"/>
<dbReference type="InterPro" id="IPR013057">
    <property type="entry name" value="AA_transpt_TM"/>
</dbReference>
<dbReference type="OMA" id="ETVRWIL"/>
<feature type="transmembrane region" description="Helical" evidence="6">
    <location>
        <begin position="387"/>
        <end position="408"/>
    </location>
</feature>